<dbReference type="Pfam" id="PF00155">
    <property type="entry name" value="Aminotran_1_2"/>
    <property type="match status" value="1"/>
</dbReference>
<evidence type="ECO:0000256" key="1">
    <source>
        <dbReference type="ARBA" id="ARBA00022898"/>
    </source>
</evidence>
<keyword evidence="4" id="KW-1185">Reference proteome</keyword>
<comment type="caution">
    <text evidence="3">The sequence shown here is derived from an EMBL/GenBank/DDBJ whole genome shotgun (WGS) entry which is preliminary data.</text>
</comment>
<dbReference type="GO" id="GO:0030170">
    <property type="term" value="F:pyridoxal phosphate binding"/>
    <property type="evidence" value="ECO:0007669"/>
    <property type="project" value="InterPro"/>
</dbReference>
<dbReference type="InterPro" id="IPR004839">
    <property type="entry name" value="Aminotransferase_I/II_large"/>
</dbReference>
<protein>
    <submittedName>
        <fullName evidence="3">PLP-dependent transferase</fullName>
    </submittedName>
</protein>
<organism evidence="3 4">
    <name type="scientific">Favolaschia claudopus</name>
    <dbReference type="NCBI Taxonomy" id="2862362"/>
    <lineage>
        <taxon>Eukaryota</taxon>
        <taxon>Fungi</taxon>
        <taxon>Dikarya</taxon>
        <taxon>Basidiomycota</taxon>
        <taxon>Agaricomycotina</taxon>
        <taxon>Agaricomycetes</taxon>
        <taxon>Agaricomycetidae</taxon>
        <taxon>Agaricales</taxon>
        <taxon>Marasmiineae</taxon>
        <taxon>Mycenaceae</taxon>
        <taxon>Favolaschia</taxon>
    </lineage>
</organism>
<dbReference type="CDD" id="cd00609">
    <property type="entry name" value="AAT_like"/>
    <property type="match status" value="1"/>
</dbReference>
<dbReference type="PANTHER" id="PTHR43795:SF39">
    <property type="entry name" value="AMINOTRANSFERASE CLASS I_CLASSII DOMAIN-CONTAINING PROTEIN"/>
    <property type="match status" value="1"/>
</dbReference>
<accession>A0AAV9ZX63</accession>
<keyword evidence="1" id="KW-0663">Pyridoxal phosphate</keyword>
<dbReference type="Gene3D" id="3.40.640.10">
    <property type="entry name" value="Type I PLP-dependent aspartate aminotransferase-like (Major domain)"/>
    <property type="match status" value="1"/>
</dbReference>
<dbReference type="AlphaFoldDB" id="A0AAV9ZX63"/>
<dbReference type="PRINTS" id="PR00753">
    <property type="entry name" value="ACCSYNTHASE"/>
</dbReference>
<evidence type="ECO:0000313" key="4">
    <source>
        <dbReference type="Proteomes" id="UP001362999"/>
    </source>
</evidence>
<dbReference type="InterPro" id="IPR015422">
    <property type="entry name" value="PyrdxlP-dep_Trfase_small"/>
</dbReference>
<dbReference type="GO" id="GO:0006520">
    <property type="term" value="P:amino acid metabolic process"/>
    <property type="evidence" value="ECO:0007669"/>
    <property type="project" value="TreeGrafter"/>
</dbReference>
<dbReference type="Gene3D" id="3.90.1150.10">
    <property type="entry name" value="Aspartate Aminotransferase, domain 1"/>
    <property type="match status" value="1"/>
</dbReference>
<reference evidence="3 4" key="1">
    <citation type="journal article" date="2024" name="J Genomics">
        <title>Draft genome sequencing and assembly of Favolaschia claudopus CIRM-BRFM 2984 isolated from oak limbs.</title>
        <authorList>
            <person name="Navarro D."/>
            <person name="Drula E."/>
            <person name="Chaduli D."/>
            <person name="Cazenave R."/>
            <person name="Ahrendt S."/>
            <person name="Wang J."/>
            <person name="Lipzen A."/>
            <person name="Daum C."/>
            <person name="Barry K."/>
            <person name="Grigoriev I.V."/>
            <person name="Favel A."/>
            <person name="Rosso M.N."/>
            <person name="Martin F."/>
        </authorList>
    </citation>
    <scope>NUCLEOTIDE SEQUENCE [LARGE SCALE GENOMIC DNA]</scope>
    <source>
        <strain evidence="3 4">CIRM-BRFM 2984</strain>
    </source>
</reference>
<dbReference type="Proteomes" id="UP001362999">
    <property type="component" value="Unassembled WGS sequence"/>
</dbReference>
<gene>
    <name evidence="3" type="ORF">R3P38DRAFT_2737675</name>
</gene>
<dbReference type="InterPro" id="IPR015421">
    <property type="entry name" value="PyrdxlP-dep_Trfase_major"/>
</dbReference>
<proteinExistence type="predicted"/>
<feature type="domain" description="Aminotransferase class I/classII large" evidence="2">
    <location>
        <begin position="42"/>
        <end position="423"/>
    </location>
</feature>
<evidence type="ECO:0000313" key="3">
    <source>
        <dbReference type="EMBL" id="KAK6995832.1"/>
    </source>
</evidence>
<dbReference type="EMBL" id="JAWWNJ010000101">
    <property type="protein sequence ID" value="KAK6995832.1"/>
    <property type="molecule type" value="Genomic_DNA"/>
</dbReference>
<sequence length="466" mass="51738">MSEFPQLSNRALKRLGFPSPHAYSPPEGPFYDPELYPNCTINLSIAENTLLSERLIEHFSRPITTLHTQHLRYRATLIKTTLPTVEDLLPEYINDHFNPRVLITRENSVTGPGIGALLAQLVWALAGEGEGVLMSVPFYDDYVRDISHPALASLVRADIPPDVHSLSEDVLPYLEAKLLDSQRIGIKIKALLIPNPHNPIPQVVPKEVITGYALLAQKYNLHLIVDEVYGLSTFHSAYPPARNVAFESVLTYDLPAIGVDPSRVHVLAGPTKDFGASGLKLGLLISPENPGLLKLLRPLFFATPISSVSDVLFARVLQDRSFVEQFLADNRAALAEAYEFVAEWLMFHNIEFTRANAGVFVVVNFAPFLARISPPSAYPIEKLDLGVAALLREGVFMKPTNLMADPIPTRFRLIFTQARGTMALALRRIERAFGVEPAPFRDVKIEEESIAFKPAVNGKKMRVNGH</sequence>
<name>A0AAV9ZX63_9AGAR</name>
<dbReference type="GO" id="GO:0008483">
    <property type="term" value="F:transaminase activity"/>
    <property type="evidence" value="ECO:0007669"/>
    <property type="project" value="TreeGrafter"/>
</dbReference>
<dbReference type="InterPro" id="IPR050478">
    <property type="entry name" value="Ethylene_sulfur-biosynth"/>
</dbReference>
<keyword evidence="3" id="KW-0808">Transferase</keyword>
<dbReference type="PANTHER" id="PTHR43795">
    <property type="entry name" value="BIFUNCTIONAL ASPARTATE AMINOTRANSFERASE AND GLUTAMATE/ASPARTATE-PREPHENATE AMINOTRANSFERASE-RELATED"/>
    <property type="match status" value="1"/>
</dbReference>
<dbReference type="SUPFAM" id="SSF53383">
    <property type="entry name" value="PLP-dependent transferases"/>
    <property type="match status" value="1"/>
</dbReference>
<dbReference type="InterPro" id="IPR015424">
    <property type="entry name" value="PyrdxlP-dep_Trfase"/>
</dbReference>
<evidence type="ECO:0000259" key="2">
    <source>
        <dbReference type="Pfam" id="PF00155"/>
    </source>
</evidence>